<dbReference type="Proteomes" id="UP000634136">
    <property type="component" value="Unassembled WGS sequence"/>
</dbReference>
<protein>
    <submittedName>
        <fullName evidence="2">Serine carboxypeptidase-like 2</fullName>
    </submittedName>
</protein>
<proteinExistence type="inferred from homology"/>
<comment type="similarity">
    <text evidence="1">Belongs to the peptidase S10 family.</text>
</comment>
<organism evidence="2 3">
    <name type="scientific">Senna tora</name>
    <dbReference type="NCBI Taxonomy" id="362788"/>
    <lineage>
        <taxon>Eukaryota</taxon>
        <taxon>Viridiplantae</taxon>
        <taxon>Streptophyta</taxon>
        <taxon>Embryophyta</taxon>
        <taxon>Tracheophyta</taxon>
        <taxon>Spermatophyta</taxon>
        <taxon>Magnoliopsida</taxon>
        <taxon>eudicotyledons</taxon>
        <taxon>Gunneridae</taxon>
        <taxon>Pentapetalae</taxon>
        <taxon>rosids</taxon>
        <taxon>fabids</taxon>
        <taxon>Fabales</taxon>
        <taxon>Fabaceae</taxon>
        <taxon>Caesalpinioideae</taxon>
        <taxon>Cassia clade</taxon>
        <taxon>Senna</taxon>
    </lineage>
</organism>
<reference evidence="2" key="1">
    <citation type="submission" date="2020-09" db="EMBL/GenBank/DDBJ databases">
        <title>Genome-Enabled Discovery of Anthraquinone Biosynthesis in Senna tora.</title>
        <authorList>
            <person name="Kang S.-H."/>
            <person name="Pandey R.P."/>
            <person name="Lee C.-M."/>
            <person name="Sim J.-S."/>
            <person name="Jeong J.-T."/>
            <person name="Choi B.-S."/>
            <person name="Jung M."/>
            <person name="Ginzburg D."/>
            <person name="Zhao K."/>
            <person name="Won S.Y."/>
            <person name="Oh T.-J."/>
            <person name="Yu Y."/>
            <person name="Kim N.-H."/>
            <person name="Lee O.R."/>
            <person name="Lee T.-H."/>
            <person name="Bashyal P."/>
            <person name="Kim T.-S."/>
            <person name="Lee W.-H."/>
            <person name="Kawkins C."/>
            <person name="Kim C.-K."/>
            <person name="Kim J.S."/>
            <person name="Ahn B.O."/>
            <person name="Rhee S.Y."/>
            <person name="Sohng J.K."/>
        </authorList>
    </citation>
    <scope>NUCLEOTIDE SEQUENCE</scope>
    <source>
        <tissue evidence="2">Leaf</tissue>
    </source>
</reference>
<gene>
    <name evidence="2" type="ORF">G2W53_032483</name>
</gene>
<evidence type="ECO:0000256" key="1">
    <source>
        <dbReference type="ARBA" id="ARBA00009431"/>
    </source>
</evidence>
<keyword evidence="2" id="KW-0645">Protease</keyword>
<dbReference type="InterPro" id="IPR001563">
    <property type="entry name" value="Peptidase_S10"/>
</dbReference>
<name>A0A834W709_9FABA</name>
<comment type="caution">
    <text evidence="2">The sequence shown here is derived from an EMBL/GenBank/DDBJ whole genome shotgun (WGS) entry which is preliminary data.</text>
</comment>
<dbReference type="OrthoDB" id="735686at2759"/>
<dbReference type="EMBL" id="JAAIUW010000010">
    <property type="protein sequence ID" value="KAF7811507.1"/>
    <property type="molecule type" value="Genomic_DNA"/>
</dbReference>
<keyword evidence="3" id="KW-1185">Reference proteome</keyword>
<dbReference type="GO" id="GO:0019748">
    <property type="term" value="P:secondary metabolic process"/>
    <property type="evidence" value="ECO:0007669"/>
    <property type="project" value="TreeGrafter"/>
</dbReference>
<accession>A0A834W709</accession>
<dbReference type="PANTHER" id="PTHR11802">
    <property type="entry name" value="SERINE PROTEASE FAMILY S10 SERINE CARBOXYPEPTIDASE"/>
    <property type="match status" value="1"/>
</dbReference>
<dbReference type="PANTHER" id="PTHR11802:SF29">
    <property type="entry name" value="SERINE CARBOXYPEPTIDASE-LIKE 19"/>
    <property type="match status" value="1"/>
</dbReference>
<dbReference type="GO" id="GO:0004185">
    <property type="term" value="F:serine-type carboxypeptidase activity"/>
    <property type="evidence" value="ECO:0007669"/>
    <property type="project" value="InterPro"/>
</dbReference>
<keyword evidence="2" id="KW-0378">Hydrolase</keyword>
<dbReference type="Gene3D" id="3.40.50.1820">
    <property type="entry name" value="alpha/beta hydrolase"/>
    <property type="match status" value="1"/>
</dbReference>
<keyword evidence="2" id="KW-0121">Carboxypeptidase</keyword>
<dbReference type="GO" id="GO:0016747">
    <property type="term" value="F:acyltransferase activity, transferring groups other than amino-acyl groups"/>
    <property type="evidence" value="ECO:0007669"/>
    <property type="project" value="TreeGrafter"/>
</dbReference>
<dbReference type="SUPFAM" id="SSF53474">
    <property type="entry name" value="alpha/beta-Hydrolases"/>
    <property type="match status" value="1"/>
</dbReference>
<dbReference type="GO" id="GO:0006508">
    <property type="term" value="P:proteolysis"/>
    <property type="evidence" value="ECO:0007669"/>
    <property type="project" value="InterPro"/>
</dbReference>
<dbReference type="Pfam" id="PF00450">
    <property type="entry name" value="Peptidase_S10"/>
    <property type="match status" value="1"/>
</dbReference>
<dbReference type="AlphaFoldDB" id="A0A834W709"/>
<evidence type="ECO:0000313" key="3">
    <source>
        <dbReference type="Proteomes" id="UP000634136"/>
    </source>
</evidence>
<evidence type="ECO:0000313" key="2">
    <source>
        <dbReference type="EMBL" id="KAF7811507.1"/>
    </source>
</evidence>
<dbReference type="InterPro" id="IPR029058">
    <property type="entry name" value="AB_hydrolase_fold"/>
</dbReference>
<sequence length="235" mass="26849">MGLISDELYQSLKSSCGDEYQNVDPNNEMCLRYLADFEKCVSGISEAHILEPRCPSSLPKPKELIFGRLRSLHETSQSSITSEPSLPPIACRSYKSTLATYWANDDMVRRALGIRQGSKGKWERCLETPYTYDIESSFPFHVELSTKGYPALVYSGDHDFIVPFCGTQAWIRSLNYSIVDEWRPWLVQTQIAGYTRMYSNKMTFATVKGAGHIALYQKPKECLAMFERWISQKPL</sequence>